<dbReference type="InterPro" id="IPR043129">
    <property type="entry name" value="ATPase_NBD"/>
</dbReference>
<dbReference type="EMBL" id="JAOYEY010000052">
    <property type="protein sequence ID" value="MCV9888881.1"/>
    <property type="molecule type" value="Genomic_DNA"/>
</dbReference>
<comment type="caution">
    <text evidence="2">The sequence shown here is derived from an EMBL/GenBank/DDBJ whole genome shotgun (WGS) entry which is preliminary data.</text>
</comment>
<proteinExistence type="predicted"/>
<evidence type="ECO:0000313" key="2">
    <source>
        <dbReference type="EMBL" id="MCV9888881.1"/>
    </source>
</evidence>
<keyword evidence="3" id="KW-1185">Reference proteome</keyword>
<evidence type="ECO:0000313" key="3">
    <source>
        <dbReference type="Proteomes" id="UP001526147"/>
    </source>
</evidence>
<dbReference type="RefSeq" id="WP_264144900.1">
    <property type="nucleotide sequence ID" value="NZ_JAOYEY010000052.1"/>
</dbReference>
<reference evidence="2 3" key="1">
    <citation type="submission" date="2022-10" db="EMBL/GenBank/DDBJ databases">
        <title>Draft genome assembly of moderately radiation resistant bacterium Metabacillus halosaccharovorans.</title>
        <authorList>
            <person name="Pal S."/>
            <person name="Gopinathan A."/>
        </authorList>
    </citation>
    <scope>NUCLEOTIDE SEQUENCE [LARGE SCALE GENOMIC DNA]</scope>
    <source>
        <strain evidence="2 3">VITHBRA001</strain>
    </source>
</reference>
<dbReference type="Gene3D" id="3.30.420.40">
    <property type="match status" value="2"/>
</dbReference>
<dbReference type="InterPro" id="IPR050696">
    <property type="entry name" value="FtsA/MreB"/>
</dbReference>
<dbReference type="SMART" id="SM00842">
    <property type="entry name" value="FtsA"/>
    <property type="match status" value="1"/>
</dbReference>
<dbReference type="PANTHER" id="PTHR32432:SF3">
    <property type="entry name" value="ETHANOLAMINE UTILIZATION PROTEIN EUTJ"/>
    <property type="match status" value="1"/>
</dbReference>
<dbReference type="CDD" id="cd24004">
    <property type="entry name" value="ASKHA_NBD_PilM-like"/>
    <property type="match status" value="1"/>
</dbReference>
<accession>A0ABT3DP90</accession>
<dbReference type="PANTHER" id="PTHR32432">
    <property type="entry name" value="CELL DIVISION PROTEIN FTSA-RELATED"/>
    <property type="match status" value="1"/>
</dbReference>
<sequence>MTPNDLTFALDIGTRSVVGLILKEENDSYLIVDTVVKEHTKRSMLDGQIHDVLSVANVISSVKKELEKTHGPLHKVCVAAAGRALKTERATASIEITGKPIIQKEDILHLELIAVQIAQQQLAKKHENERAHHYDCVGYSVLYYDLDGEEIGSLIDQQGEEVSVEIIATFLPKVVVESLLAALNRAELEMEALTLEPIAAINVLIPTSMRRLNVALVDIGAGTSDIAITDMGTIISYGMVPIAGDEITEAVSDEFLLDFPKAEEAKRQLESENKITVTDILGFETALSKEDILKKISPAIDKLAASIRDEIIRLNNGVSPKAIMLVGGGSLTPELPKRLAALLELPENRVAIRGIDAIPQLKLEEHVQKGPELVTPIGIAVSSKQNPIQYISVTVNERTVRLFHMKSLTVADSLLSSGIQLTKLYGKPGMALIVTVNNKAITIPGGHGTAPIIKRNGMICSIEDPITHGDTITVEKGKDGEDPVVPVSSILDDIPSKSFHVNGQAYTLTASILLNNKKASQNVLLSDRDHLLCSIPATIEEGLYTIGLKHELDKIKPFSIMIDDKILPVPACSGKLFKNGLEASRDSKLEDGDILVLKPMKEPLLKEFILEANIQQSQTMPIIFNGQSIVLEKTLQEFYRDGIKLTDRDVLYNGEVVETKRRKVEPFIFQDLFTAVEIDIPHSSSNQFKLLKNSREVSFQEPLNPGDELEIQWI</sequence>
<dbReference type="InterPro" id="IPR003494">
    <property type="entry name" value="SHS2_FtsA"/>
</dbReference>
<organism evidence="2 3">
    <name type="scientific">Metabacillus halosaccharovorans</name>
    <dbReference type="NCBI Taxonomy" id="930124"/>
    <lineage>
        <taxon>Bacteria</taxon>
        <taxon>Bacillati</taxon>
        <taxon>Bacillota</taxon>
        <taxon>Bacilli</taxon>
        <taxon>Bacillales</taxon>
        <taxon>Bacillaceae</taxon>
        <taxon>Metabacillus</taxon>
    </lineage>
</organism>
<evidence type="ECO:0000259" key="1">
    <source>
        <dbReference type="SMART" id="SM00842"/>
    </source>
</evidence>
<dbReference type="Pfam" id="PF14450">
    <property type="entry name" value="FtsA"/>
    <property type="match status" value="1"/>
</dbReference>
<dbReference type="Proteomes" id="UP001526147">
    <property type="component" value="Unassembled WGS sequence"/>
</dbReference>
<protein>
    <submittedName>
        <fullName evidence="2">Pilus assembly protein PilM</fullName>
    </submittedName>
</protein>
<gene>
    <name evidence="2" type="primary">pilM</name>
    <name evidence="2" type="ORF">OIH86_24805</name>
</gene>
<feature type="domain" description="SHS2" evidence="1">
    <location>
        <begin position="7"/>
        <end position="204"/>
    </location>
</feature>
<name>A0ABT3DP90_9BACI</name>
<dbReference type="SUPFAM" id="SSF53067">
    <property type="entry name" value="Actin-like ATPase domain"/>
    <property type="match status" value="2"/>
</dbReference>